<dbReference type="EMBL" id="KQ965832">
    <property type="protein sequence ID" value="KXS10206.1"/>
    <property type="molecule type" value="Genomic_DNA"/>
</dbReference>
<accession>A0A139A096</accession>
<dbReference type="Proteomes" id="UP000070544">
    <property type="component" value="Unassembled WGS sequence"/>
</dbReference>
<evidence type="ECO:0000256" key="3">
    <source>
        <dbReference type="ARBA" id="ARBA00022833"/>
    </source>
</evidence>
<dbReference type="GO" id="GO:0008270">
    <property type="term" value="F:zinc ion binding"/>
    <property type="evidence" value="ECO:0007669"/>
    <property type="project" value="UniProtKB-KW"/>
</dbReference>
<gene>
    <name evidence="5" type="ORF">M427DRAFT_62621</name>
</gene>
<evidence type="ECO:0000256" key="2">
    <source>
        <dbReference type="ARBA" id="ARBA00022771"/>
    </source>
</evidence>
<sequence length="58" mass="6520">MDLESVCAAFGCTNLAPKRTCPRCRPVMYRDAVCQKANWKVHKVVYREDFLNVEGGAA</sequence>
<dbReference type="Gene3D" id="6.10.140.2220">
    <property type="match status" value="1"/>
</dbReference>
<dbReference type="InterPro" id="IPR002893">
    <property type="entry name" value="Znf_MYND"/>
</dbReference>
<dbReference type="OrthoDB" id="2212237at2759"/>
<organism evidence="5 6">
    <name type="scientific">Gonapodya prolifera (strain JEL478)</name>
    <name type="common">Monoblepharis prolifera</name>
    <dbReference type="NCBI Taxonomy" id="1344416"/>
    <lineage>
        <taxon>Eukaryota</taxon>
        <taxon>Fungi</taxon>
        <taxon>Fungi incertae sedis</taxon>
        <taxon>Chytridiomycota</taxon>
        <taxon>Chytridiomycota incertae sedis</taxon>
        <taxon>Monoblepharidomycetes</taxon>
        <taxon>Monoblepharidales</taxon>
        <taxon>Gonapodyaceae</taxon>
        <taxon>Gonapodya</taxon>
    </lineage>
</organism>
<proteinExistence type="predicted"/>
<name>A0A139A096_GONPJ</name>
<keyword evidence="1" id="KW-0479">Metal-binding</keyword>
<evidence type="ECO:0000256" key="1">
    <source>
        <dbReference type="ARBA" id="ARBA00022723"/>
    </source>
</evidence>
<keyword evidence="3" id="KW-0862">Zinc</keyword>
<evidence type="ECO:0000313" key="6">
    <source>
        <dbReference type="Proteomes" id="UP000070544"/>
    </source>
</evidence>
<keyword evidence="2" id="KW-0863">Zinc-finger</keyword>
<evidence type="ECO:0000259" key="4">
    <source>
        <dbReference type="Pfam" id="PF01753"/>
    </source>
</evidence>
<evidence type="ECO:0000313" key="5">
    <source>
        <dbReference type="EMBL" id="KXS10206.1"/>
    </source>
</evidence>
<dbReference type="SUPFAM" id="SSF144232">
    <property type="entry name" value="HIT/MYND zinc finger-like"/>
    <property type="match status" value="1"/>
</dbReference>
<feature type="domain" description="MYND-type" evidence="4">
    <location>
        <begin position="12"/>
        <end position="44"/>
    </location>
</feature>
<dbReference type="AlphaFoldDB" id="A0A139A096"/>
<keyword evidence="6" id="KW-1185">Reference proteome</keyword>
<reference evidence="5 6" key="1">
    <citation type="journal article" date="2015" name="Genome Biol. Evol.">
        <title>Phylogenomic analyses indicate that early fungi evolved digesting cell walls of algal ancestors of land plants.</title>
        <authorList>
            <person name="Chang Y."/>
            <person name="Wang S."/>
            <person name="Sekimoto S."/>
            <person name="Aerts A.L."/>
            <person name="Choi C."/>
            <person name="Clum A."/>
            <person name="LaButti K.M."/>
            <person name="Lindquist E.A."/>
            <person name="Yee Ngan C."/>
            <person name="Ohm R.A."/>
            <person name="Salamov A.A."/>
            <person name="Grigoriev I.V."/>
            <person name="Spatafora J.W."/>
            <person name="Berbee M.L."/>
        </authorList>
    </citation>
    <scope>NUCLEOTIDE SEQUENCE [LARGE SCALE GENOMIC DNA]</scope>
    <source>
        <strain evidence="5 6">JEL478</strain>
    </source>
</reference>
<dbReference type="Pfam" id="PF01753">
    <property type="entry name" value="zf-MYND"/>
    <property type="match status" value="1"/>
</dbReference>
<protein>
    <recommendedName>
        <fullName evidence="4">MYND-type domain-containing protein</fullName>
    </recommendedName>
</protein>